<dbReference type="AlphaFoldDB" id="A0A1R1YFM5"/>
<dbReference type="Proteomes" id="UP000187429">
    <property type="component" value="Unassembled WGS sequence"/>
</dbReference>
<feature type="non-terminal residue" evidence="1">
    <location>
        <position position="33"/>
    </location>
</feature>
<gene>
    <name evidence="1" type="ORF">AYI69_g4265</name>
</gene>
<keyword evidence="2" id="KW-1185">Reference proteome</keyword>
<proteinExistence type="predicted"/>
<organism evidence="1 2">
    <name type="scientific">Smittium culicis</name>
    <dbReference type="NCBI Taxonomy" id="133412"/>
    <lineage>
        <taxon>Eukaryota</taxon>
        <taxon>Fungi</taxon>
        <taxon>Fungi incertae sedis</taxon>
        <taxon>Zoopagomycota</taxon>
        <taxon>Kickxellomycotina</taxon>
        <taxon>Harpellomycetes</taxon>
        <taxon>Harpellales</taxon>
        <taxon>Legeriomycetaceae</taxon>
        <taxon>Smittium</taxon>
    </lineage>
</organism>
<reference evidence="2" key="1">
    <citation type="submission" date="2017-01" db="EMBL/GenBank/DDBJ databases">
        <authorList>
            <person name="Wang Y."/>
            <person name="White M."/>
            <person name="Kvist S."/>
            <person name="Moncalvo J.-M."/>
        </authorList>
    </citation>
    <scope>NUCLEOTIDE SEQUENCE [LARGE SCALE GENOMIC DNA]</scope>
    <source>
        <strain evidence="2">ID-206-W2</strain>
    </source>
</reference>
<dbReference type="EMBL" id="LSSM01001629">
    <property type="protein sequence ID" value="OMJ25496.1"/>
    <property type="molecule type" value="Genomic_DNA"/>
</dbReference>
<evidence type="ECO:0000313" key="1">
    <source>
        <dbReference type="EMBL" id="OMJ25496.1"/>
    </source>
</evidence>
<name>A0A1R1YFM5_9FUNG</name>
<accession>A0A1R1YFM5</accession>
<sequence>MELPKFTDFTSAKLIEEFKNRHAKRDIFYNKDE</sequence>
<protein>
    <submittedName>
        <fullName evidence="1">Uncharacterized protein</fullName>
    </submittedName>
</protein>
<comment type="caution">
    <text evidence="1">The sequence shown here is derived from an EMBL/GenBank/DDBJ whole genome shotgun (WGS) entry which is preliminary data.</text>
</comment>
<evidence type="ECO:0000313" key="2">
    <source>
        <dbReference type="Proteomes" id="UP000187429"/>
    </source>
</evidence>